<gene>
    <name evidence="1" type="ORF">METZ01_LOCUS514434</name>
</gene>
<proteinExistence type="predicted"/>
<protein>
    <submittedName>
        <fullName evidence="1">Uncharacterized protein</fullName>
    </submittedName>
</protein>
<dbReference type="AlphaFoldDB" id="A0A383EZ86"/>
<evidence type="ECO:0000313" key="1">
    <source>
        <dbReference type="EMBL" id="SVE61580.1"/>
    </source>
</evidence>
<feature type="non-terminal residue" evidence="1">
    <location>
        <position position="52"/>
    </location>
</feature>
<organism evidence="1">
    <name type="scientific">marine metagenome</name>
    <dbReference type="NCBI Taxonomy" id="408172"/>
    <lineage>
        <taxon>unclassified sequences</taxon>
        <taxon>metagenomes</taxon>
        <taxon>ecological metagenomes</taxon>
    </lineage>
</organism>
<feature type="non-terminal residue" evidence="1">
    <location>
        <position position="1"/>
    </location>
</feature>
<name>A0A383EZ86_9ZZZZ</name>
<reference evidence="1" key="1">
    <citation type="submission" date="2018-05" db="EMBL/GenBank/DDBJ databases">
        <authorList>
            <person name="Lanie J.A."/>
            <person name="Ng W.-L."/>
            <person name="Kazmierczak K.M."/>
            <person name="Andrzejewski T.M."/>
            <person name="Davidsen T.M."/>
            <person name="Wayne K.J."/>
            <person name="Tettelin H."/>
            <person name="Glass J.I."/>
            <person name="Rusch D."/>
            <person name="Podicherti R."/>
            <person name="Tsui H.-C.T."/>
            <person name="Winkler M.E."/>
        </authorList>
    </citation>
    <scope>NUCLEOTIDE SEQUENCE</scope>
</reference>
<accession>A0A383EZ86</accession>
<sequence length="52" mass="5693">VNLIFIILAFLGTIFSQSADFSFDSIDSQQCDGDAKSVIRSSSFWLSESPAM</sequence>
<dbReference type="EMBL" id="UINC01229747">
    <property type="protein sequence ID" value="SVE61580.1"/>
    <property type="molecule type" value="Genomic_DNA"/>
</dbReference>